<dbReference type="STRING" id="429701.A0A2G9I990"/>
<dbReference type="AlphaFoldDB" id="A0A2G9I990"/>
<dbReference type="OrthoDB" id="908948at2759"/>
<evidence type="ECO:0000313" key="3">
    <source>
        <dbReference type="Proteomes" id="UP000231279"/>
    </source>
</evidence>
<feature type="compositionally biased region" description="Low complexity" evidence="1">
    <location>
        <begin position="124"/>
        <end position="146"/>
    </location>
</feature>
<dbReference type="PANTHER" id="PTHR33257">
    <property type="entry name" value="OS05G0165500 PROTEIN"/>
    <property type="match status" value="1"/>
</dbReference>
<proteinExistence type="predicted"/>
<name>A0A2G9I990_9LAMI</name>
<feature type="region of interest" description="Disordered" evidence="1">
    <location>
        <begin position="123"/>
        <end position="151"/>
    </location>
</feature>
<dbReference type="Proteomes" id="UP000231279">
    <property type="component" value="Unassembled WGS sequence"/>
</dbReference>
<reference evidence="3" key="1">
    <citation type="journal article" date="2018" name="Gigascience">
        <title>Genome assembly of the Pink Ipe (Handroanthus impetiginosus, Bignoniaceae), a highly valued, ecologically keystone Neotropical timber forest tree.</title>
        <authorList>
            <person name="Silva-Junior O.B."/>
            <person name="Grattapaglia D."/>
            <person name="Novaes E."/>
            <person name="Collevatti R.G."/>
        </authorList>
    </citation>
    <scope>NUCLEOTIDE SEQUENCE [LARGE SCALE GENOMIC DNA]</scope>
    <source>
        <strain evidence="3">cv. UFG-1</strain>
    </source>
</reference>
<dbReference type="InterPro" id="IPR007789">
    <property type="entry name" value="DUF688"/>
</dbReference>
<accession>A0A2G9I990</accession>
<dbReference type="Pfam" id="PF05097">
    <property type="entry name" value="DUF688"/>
    <property type="match status" value="1"/>
</dbReference>
<dbReference type="PANTHER" id="PTHR33257:SF4">
    <property type="entry name" value="EXPRESSED PROTEIN"/>
    <property type="match status" value="1"/>
</dbReference>
<organism evidence="2 3">
    <name type="scientific">Handroanthus impetiginosus</name>
    <dbReference type="NCBI Taxonomy" id="429701"/>
    <lineage>
        <taxon>Eukaryota</taxon>
        <taxon>Viridiplantae</taxon>
        <taxon>Streptophyta</taxon>
        <taxon>Embryophyta</taxon>
        <taxon>Tracheophyta</taxon>
        <taxon>Spermatophyta</taxon>
        <taxon>Magnoliopsida</taxon>
        <taxon>eudicotyledons</taxon>
        <taxon>Gunneridae</taxon>
        <taxon>Pentapetalae</taxon>
        <taxon>asterids</taxon>
        <taxon>lamiids</taxon>
        <taxon>Lamiales</taxon>
        <taxon>Bignoniaceae</taxon>
        <taxon>Crescentiina</taxon>
        <taxon>Tabebuia alliance</taxon>
        <taxon>Handroanthus</taxon>
    </lineage>
</organism>
<evidence type="ECO:0000256" key="1">
    <source>
        <dbReference type="SAM" id="MobiDB-lite"/>
    </source>
</evidence>
<keyword evidence="3" id="KW-1185">Reference proteome</keyword>
<comment type="caution">
    <text evidence="2">The sequence shown here is derived from an EMBL/GenBank/DDBJ whole genome shotgun (WGS) entry which is preliminary data.</text>
</comment>
<dbReference type="EMBL" id="NKXS01000110">
    <property type="protein sequence ID" value="PIN26322.1"/>
    <property type="molecule type" value="Genomic_DNA"/>
</dbReference>
<sequence length="218" mass="24480">MPCSNSPDFHQKSFRINRDDEKLFSRLVSKESSKSNYSSNSFRVPYYTDVPSAVPFLWETRPGTPKHTFSIDVNFNIPPLTPPPSCHTNVNLNNSSKKHYSRSSKLLILRTLLRRMRLKKDISHLPSSPNSLSSPLWSSSSHSSFSDPATTPTNYINRRRRFLSCGSSFEMDYDRDEAYCPSRMSSGIGKNNGKAVQSGSSVLIVKKAFLSFVGRGSA</sequence>
<protein>
    <submittedName>
        <fullName evidence="2">Uncharacterized protein</fullName>
    </submittedName>
</protein>
<evidence type="ECO:0000313" key="2">
    <source>
        <dbReference type="EMBL" id="PIN26322.1"/>
    </source>
</evidence>
<gene>
    <name evidence="2" type="ORF">CDL12_00908</name>
</gene>